<evidence type="ECO:0000256" key="4">
    <source>
        <dbReference type="ARBA" id="ARBA00023239"/>
    </source>
</evidence>
<evidence type="ECO:0000313" key="15">
    <source>
        <dbReference type="Proteomes" id="UP001152888"/>
    </source>
</evidence>
<evidence type="ECO:0000256" key="10">
    <source>
        <dbReference type="ARBA" id="ARBA00042182"/>
    </source>
</evidence>
<dbReference type="PROSITE" id="PS00166">
    <property type="entry name" value="ENOYL_COA_HYDRATASE"/>
    <property type="match status" value="1"/>
</dbReference>
<keyword evidence="3" id="KW-0963">Cytoplasm</keyword>
<dbReference type="GO" id="GO:0005829">
    <property type="term" value="C:cytosol"/>
    <property type="evidence" value="ECO:0007669"/>
    <property type="project" value="UniProtKB-SubCell"/>
</dbReference>
<dbReference type="Pfam" id="PF00378">
    <property type="entry name" value="ECH_1"/>
    <property type="match status" value="1"/>
</dbReference>
<dbReference type="Proteomes" id="UP001152888">
    <property type="component" value="Unassembled WGS sequence"/>
</dbReference>
<dbReference type="AlphaFoldDB" id="A0A9P0JIW2"/>
<dbReference type="GO" id="GO:0006635">
    <property type="term" value="P:fatty acid beta-oxidation"/>
    <property type="evidence" value="ECO:0007669"/>
    <property type="project" value="TreeGrafter"/>
</dbReference>
<organism evidence="14 15">
    <name type="scientific">Acanthoscelides obtectus</name>
    <name type="common">Bean weevil</name>
    <name type="synonym">Bruchus obtectus</name>
    <dbReference type="NCBI Taxonomy" id="200917"/>
    <lineage>
        <taxon>Eukaryota</taxon>
        <taxon>Metazoa</taxon>
        <taxon>Ecdysozoa</taxon>
        <taxon>Arthropoda</taxon>
        <taxon>Hexapoda</taxon>
        <taxon>Insecta</taxon>
        <taxon>Pterygota</taxon>
        <taxon>Neoptera</taxon>
        <taxon>Endopterygota</taxon>
        <taxon>Coleoptera</taxon>
        <taxon>Polyphaga</taxon>
        <taxon>Cucujiformia</taxon>
        <taxon>Chrysomeloidea</taxon>
        <taxon>Chrysomelidae</taxon>
        <taxon>Bruchinae</taxon>
        <taxon>Bruchini</taxon>
        <taxon>Acanthoscelides</taxon>
    </lineage>
</organism>
<dbReference type="Gene3D" id="3.90.226.10">
    <property type="entry name" value="2-enoyl-CoA Hydratase, Chain A, domain 1"/>
    <property type="match status" value="1"/>
</dbReference>
<dbReference type="GO" id="GO:0004492">
    <property type="term" value="F:methyl/ethyl malonyl-CoA decarboxylase activity"/>
    <property type="evidence" value="ECO:0007669"/>
    <property type="project" value="UniProtKB-EC"/>
</dbReference>
<protein>
    <recommendedName>
        <fullName evidence="8">Ethylmalonyl-CoA decarboxylase</fullName>
        <ecNumber evidence="7">4.1.1.94</ecNumber>
    </recommendedName>
    <alternativeName>
        <fullName evidence="10">Enoyl-CoA hydratase domain-containing protein 1</fullName>
    </alternativeName>
    <alternativeName>
        <fullName evidence="9">Methylmalonyl-CoA decarboxylase</fullName>
    </alternativeName>
</protein>
<comment type="subcellular location">
    <subcellularLocation>
        <location evidence="1">Cytoplasm</location>
        <location evidence="1">Cytosol</location>
    </subcellularLocation>
</comment>
<evidence type="ECO:0000256" key="7">
    <source>
        <dbReference type="ARBA" id="ARBA00038883"/>
    </source>
</evidence>
<dbReference type="EMBL" id="CAKOFQ010006651">
    <property type="protein sequence ID" value="CAH1953470.1"/>
    <property type="molecule type" value="Genomic_DNA"/>
</dbReference>
<comment type="caution">
    <text evidence="14">The sequence shown here is derived from an EMBL/GenBank/DDBJ whole genome shotgun (WGS) entry which is preliminary data.</text>
</comment>
<evidence type="ECO:0000256" key="8">
    <source>
        <dbReference type="ARBA" id="ARBA00039903"/>
    </source>
</evidence>
<evidence type="ECO:0000256" key="12">
    <source>
        <dbReference type="ARBA" id="ARBA00056546"/>
    </source>
</evidence>
<comment type="similarity">
    <text evidence="2 13">Belongs to the enoyl-CoA hydratase/isomerase family.</text>
</comment>
<name>A0A9P0JIW2_ACAOB</name>
<dbReference type="EC" id="4.1.1.94" evidence="7"/>
<evidence type="ECO:0000256" key="2">
    <source>
        <dbReference type="ARBA" id="ARBA00005254"/>
    </source>
</evidence>
<gene>
    <name evidence="14" type="ORF">ACAOBT_LOCUS60</name>
</gene>
<dbReference type="InterPro" id="IPR018376">
    <property type="entry name" value="Enoyl-CoA_hyd/isom_CS"/>
</dbReference>
<keyword evidence="15" id="KW-1185">Reference proteome</keyword>
<sequence length="304" mass="34247">MNRKTGFRFLIRIMERWKNTARSFGEVSNFRDTSIEEMESALAKYKGGEVMLSKEYWNEGIAVIYLNHPEKKNAMSGKMIVDLRKCVAELESFKDGKAVILTSKGDNFCSGGDLDFVRASGTPQGGFFMSTIMHNTLKRFRNLPLTSVSLVHGPTLGGGAELSVYSDFLLAADNVKLGFVHGKMGIMTPWGGTTRLRQLLGERKALELLLGSKVYSAEECLQFGLVSKVVNTTNRLDEALDYVRQLTIHHPSIVRAYKTVTSHYDEEQFEKSLVLERELFHPMWGSELNTAALNKNIKHLEQKK</sequence>
<comment type="catalytic activity">
    <reaction evidence="5">
        <text>(2S)-ethylmalonyl-CoA + H(+) = butanoyl-CoA + CO2</text>
        <dbReference type="Rhea" id="RHEA:32131"/>
        <dbReference type="ChEBI" id="CHEBI:15378"/>
        <dbReference type="ChEBI" id="CHEBI:16526"/>
        <dbReference type="ChEBI" id="CHEBI:57371"/>
        <dbReference type="ChEBI" id="CHEBI:60909"/>
        <dbReference type="EC" id="4.1.1.94"/>
    </reaction>
    <physiologicalReaction direction="left-to-right" evidence="5">
        <dbReference type="Rhea" id="RHEA:32132"/>
    </physiologicalReaction>
</comment>
<evidence type="ECO:0000256" key="6">
    <source>
        <dbReference type="ARBA" id="ARBA00036541"/>
    </source>
</evidence>
<accession>A0A9P0JIW2</accession>
<dbReference type="PANTHER" id="PTHR11941">
    <property type="entry name" value="ENOYL-COA HYDRATASE-RELATED"/>
    <property type="match status" value="1"/>
</dbReference>
<evidence type="ECO:0000256" key="1">
    <source>
        <dbReference type="ARBA" id="ARBA00004514"/>
    </source>
</evidence>
<dbReference type="InterPro" id="IPR001753">
    <property type="entry name" value="Enoyl-CoA_hydra/iso"/>
</dbReference>
<comment type="catalytic activity">
    <reaction evidence="6">
        <text>(2R)-ethylmalonyl-CoA + H(+) = butanoyl-CoA + CO2</text>
        <dbReference type="Rhea" id="RHEA:59540"/>
        <dbReference type="ChEBI" id="CHEBI:15378"/>
        <dbReference type="ChEBI" id="CHEBI:16526"/>
        <dbReference type="ChEBI" id="CHEBI:57371"/>
        <dbReference type="ChEBI" id="CHEBI:85316"/>
        <dbReference type="EC" id="4.1.1.94"/>
    </reaction>
    <physiologicalReaction direction="left-to-right" evidence="6">
        <dbReference type="Rhea" id="RHEA:59541"/>
    </physiologicalReaction>
</comment>
<evidence type="ECO:0000256" key="5">
    <source>
        <dbReference type="ARBA" id="ARBA00036343"/>
    </source>
</evidence>
<evidence type="ECO:0000256" key="9">
    <source>
        <dbReference type="ARBA" id="ARBA00042052"/>
    </source>
</evidence>
<evidence type="ECO:0000313" key="14">
    <source>
        <dbReference type="EMBL" id="CAH1953470.1"/>
    </source>
</evidence>
<evidence type="ECO:0000256" key="13">
    <source>
        <dbReference type="RuleBase" id="RU003707"/>
    </source>
</evidence>
<evidence type="ECO:0000256" key="11">
    <source>
        <dbReference type="ARBA" id="ARBA00047446"/>
    </source>
</evidence>
<dbReference type="OrthoDB" id="448450at2759"/>
<comment type="function">
    <text evidence="12">Decarboxylates ethylmalonyl-CoA, a potentially toxic metabolite, to form butyryl-CoA, suggesting it might be involved in metabolite proofreading. Acts preferentially on (S)-ethylmalonyl-CoA but also has some activity on the (R)-isomer. Also has methylmalonyl-CoA decarboxylase activity at lower level.</text>
</comment>
<evidence type="ECO:0000256" key="3">
    <source>
        <dbReference type="ARBA" id="ARBA00022490"/>
    </source>
</evidence>
<proteinExistence type="inferred from homology"/>
<reference evidence="14" key="1">
    <citation type="submission" date="2022-03" db="EMBL/GenBank/DDBJ databases">
        <authorList>
            <person name="Sayadi A."/>
        </authorList>
    </citation>
    <scope>NUCLEOTIDE SEQUENCE</scope>
</reference>
<dbReference type="SUPFAM" id="SSF52096">
    <property type="entry name" value="ClpP/crotonase"/>
    <property type="match status" value="1"/>
</dbReference>
<dbReference type="CDD" id="cd06558">
    <property type="entry name" value="crotonase-like"/>
    <property type="match status" value="1"/>
</dbReference>
<dbReference type="PANTHER" id="PTHR11941:SF27">
    <property type="entry name" value="ETHYLMALONYL-COA DECARBOXYLASE"/>
    <property type="match status" value="1"/>
</dbReference>
<keyword evidence="4" id="KW-0456">Lyase</keyword>
<comment type="catalytic activity">
    <reaction evidence="11">
        <text>(S)-methylmalonyl-CoA + H(+) = propanoyl-CoA + CO2</text>
        <dbReference type="Rhea" id="RHEA:61340"/>
        <dbReference type="ChEBI" id="CHEBI:15378"/>
        <dbReference type="ChEBI" id="CHEBI:16526"/>
        <dbReference type="ChEBI" id="CHEBI:57327"/>
        <dbReference type="ChEBI" id="CHEBI:57392"/>
        <dbReference type="EC" id="4.1.1.94"/>
    </reaction>
    <physiologicalReaction direction="left-to-right" evidence="11">
        <dbReference type="Rhea" id="RHEA:61341"/>
    </physiologicalReaction>
</comment>
<dbReference type="InterPro" id="IPR029045">
    <property type="entry name" value="ClpP/crotonase-like_dom_sf"/>
</dbReference>